<name>A0A916S1C9_9BACT</name>
<evidence type="ECO:0000313" key="3">
    <source>
        <dbReference type="Proteomes" id="UP000648801"/>
    </source>
</evidence>
<keyword evidence="3" id="KW-1185">Reference proteome</keyword>
<comment type="caution">
    <text evidence="2">The sequence shown here is derived from an EMBL/GenBank/DDBJ whole genome shotgun (WGS) entry which is preliminary data.</text>
</comment>
<dbReference type="Proteomes" id="UP000648801">
    <property type="component" value="Unassembled WGS sequence"/>
</dbReference>
<evidence type="ECO:0000256" key="1">
    <source>
        <dbReference type="SAM" id="Phobius"/>
    </source>
</evidence>
<keyword evidence="1" id="KW-0812">Transmembrane</keyword>
<sequence>MKDLDRSIERVLSGLRNAEAPAEMERRVLAALQARASTPPTTVWDRLLPGWLGAHARAVMISAACGVAAVLVAVLVAPAIRRQGRVPAPAARTIVPAAPSPLAMTNDVTDAPVPVSRPIVRRAVAHRANKAEVVKTSDDLAEIEMRAPSMPAPPMPLTDQEELLLRLVHARDPVELAALDHKVWAEQFAKGKAQFDRFFAPPKAAPTGEAQ</sequence>
<feature type="transmembrane region" description="Helical" evidence="1">
    <location>
        <begin position="54"/>
        <end position="77"/>
    </location>
</feature>
<evidence type="ECO:0000313" key="2">
    <source>
        <dbReference type="EMBL" id="GGA79219.1"/>
    </source>
</evidence>
<organism evidence="2 3">
    <name type="scientific">Edaphobacter acidisoli</name>
    <dbReference type="NCBI Taxonomy" id="2040573"/>
    <lineage>
        <taxon>Bacteria</taxon>
        <taxon>Pseudomonadati</taxon>
        <taxon>Acidobacteriota</taxon>
        <taxon>Terriglobia</taxon>
        <taxon>Terriglobales</taxon>
        <taxon>Acidobacteriaceae</taxon>
        <taxon>Edaphobacter</taxon>
    </lineage>
</organism>
<reference evidence="2" key="2">
    <citation type="submission" date="2020-09" db="EMBL/GenBank/DDBJ databases">
        <authorList>
            <person name="Sun Q."/>
            <person name="Zhou Y."/>
        </authorList>
    </citation>
    <scope>NUCLEOTIDE SEQUENCE</scope>
    <source>
        <strain evidence="2">CGMCC 1.15447</strain>
    </source>
</reference>
<dbReference type="AlphaFoldDB" id="A0A916S1C9"/>
<keyword evidence="1" id="KW-0472">Membrane</keyword>
<dbReference type="RefSeq" id="WP_188760633.1">
    <property type="nucleotide sequence ID" value="NZ_BMJB01000003.1"/>
</dbReference>
<dbReference type="EMBL" id="BMJB01000003">
    <property type="protein sequence ID" value="GGA79219.1"/>
    <property type="molecule type" value="Genomic_DNA"/>
</dbReference>
<proteinExistence type="predicted"/>
<keyword evidence="1" id="KW-1133">Transmembrane helix</keyword>
<gene>
    <name evidence="2" type="ORF">GCM10011507_33070</name>
</gene>
<protein>
    <submittedName>
        <fullName evidence="2">Uncharacterized protein</fullName>
    </submittedName>
</protein>
<reference evidence="2" key="1">
    <citation type="journal article" date="2014" name="Int. J. Syst. Evol. Microbiol.">
        <title>Complete genome sequence of Corynebacterium casei LMG S-19264T (=DSM 44701T), isolated from a smear-ripened cheese.</title>
        <authorList>
            <consortium name="US DOE Joint Genome Institute (JGI-PGF)"/>
            <person name="Walter F."/>
            <person name="Albersmeier A."/>
            <person name="Kalinowski J."/>
            <person name="Ruckert C."/>
        </authorList>
    </citation>
    <scope>NUCLEOTIDE SEQUENCE</scope>
    <source>
        <strain evidence="2">CGMCC 1.15447</strain>
    </source>
</reference>
<accession>A0A916S1C9</accession>